<dbReference type="SMART" id="SM00612">
    <property type="entry name" value="Kelch"/>
    <property type="match status" value="5"/>
</dbReference>
<feature type="compositionally biased region" description="Basic and acidic residues" evidence="3">
    <location>
        <begin position="93"/>
        <end position="109"/>
    </location>
</feature>
<dbReference type="AlphaFoldDB" id="A0A315V868"/>
<dbReference type="InterPro" id="IPR011705">
    <property type="entry name" value="BACK"/>
</dbReference>
<keyword evidence="1" id="KW-0880">Kelch repeat</keyword>
<dbReference type="InterPro" id="IPR056737">
    <property type="entry name" value="Beta-prop_ATRN-MKLN-like"/>
</dbReference>
<dbReference type="SUPFAM" id="SSF117281">
    <property type="entry name" value="Kelch motif"/>
    <property type="match status" value="1"/>
</dbReference>
<protein>
    <recommendedName>
        <fullName evidence="4">BTB domain-containing protein</fullName>
    </recommendedName>
</protein>
<evidence type="ECO:0000313" key="6">
    <source>
        <dbReference type="Proteomes" id="UP000250572"/>
    </source>
</evidence>
<evidence type="ECO:0000259" key="4">
    <source>
        <dbReference type="PROSITE" id="PS50097"/>
    </source>
</evidence>
<reference evidence="5 6" key="1">
    <citation type="journal article" date="2018" name="G3 (Bethesda)">
        <title>A High-Quality Reference Genome for the Invasive Mosquitofish Gambusia affinis Using a Chicago Library.</title>
        <authorList>
            <person name="Hoffberg S.L."/>
            <person name="Troendle N.J."/>
            <person name="Glenn T.C."/>
            <person name="Mahmud O."/>
            <person name="Louha S."/>
            <person name="Chalopin D."/>
            <person name="Bennetzen J.L."/>
            <person name="Mauricio R."/>
        </authorList>
    </citation>
    <scope>NUCLEOTIDE SEQUENCE [LARGE SCALE GENOMIC DNA]</scope>
    <source>
        <strain evidence="5">NE01/NJP1002.9</strain>
        <tissue evidence="5">Muscle</tissue>
    </source>
</reference>
<dbReference type="Pfam" id="PF21536">
    <property type="entry name" value="BTB_KLHL33"/>
    <property type="match status" value="1"/>
</dbReference>
<feature type="region of interest" description="Disordered" evidence="3">
    <location>
        <begin position="265"/>
        <end position="298"/>
    </location>
</feature>
<dbReference type="Pfam" id="PF00651">
    <property type="entry name" value="BTB"/>
    <property type="match status" value="1"/>
</dbReference>
<feature type="non-terminal residue" evidence="5">
    <location>
        <position position="1141"/>
    </location>
</feature>
<feature type="compositionally biased region" description="Basic and acidic residues" evidence="3">
    <location>
        <begin position="120"/>
        <end position="174"/>
    </location>
</feature>
<dbReference type="SMART" id="SM00225">
    <property type="entry name" value="BTB"/>
    <property type="match status" value="2"/>
</dbReference>
<dbReference type="Pfam" id="PF24981">
    <property type="entry name" value="Beta-prop_ATRN-LZTR1"/>
    <property type="match status" value="1"/>
</dbReference>
<dbReference type="PANTHER" id="PTHR45632">
    <property type="entry name" value="LD33804P"/>
    <property type="match status" value="1"/>
</dbReference>
<dbReference type="InterPro" id="IPR011333">
    <property type="entry name" value="SKP1/BTB/POZ_sf"/>
</dbReference>
<organism evidence="5 6">
    <name type="scientific">Gambusia affinis</name>
    <name type="common">Western mosquitofish</name>
    <name type="synonym">Heterandria affinis</name>
    <dbReference type="NCBI Taxonomy" id="33528"/>
    <lineage>
        <taxon>Eukaryota</taxon>
        <taxon>Metazoa</taxon>
        <taxon>Chordata</taxon>
        <taxon>Craniata</taxon>
        <taxon>Vertebrata</taxon>
        <taxon>Euteleostomi</taxon>
        <taxon>Actinopterygii</taxon>
        <taxon>Neopterygii</taxon>
        <taxon>Teleostei</taxon>
        <taxon>Neoteleostei</taxon>
        <taxon>Acanthomorphata</taxon>
        <taxon>Ovalentaria</taxon>
        <taxon>Atherinomorphae</taxon>
        <taxon>Cyprinodontiformes</taxon>
        <taxon>Poeciliidae</taxon>
        <taxon>Poeciliinae</taxon>
        <taxon>Gambusia</taxon>
    </lineage>
</organism>
<evidence type="ECO:0000256" key="1">
    <source>
        <dbReference type="ARBA" id="ARBA00022441"/>
    </source>
</evidence>
<feature type="compositionally biased region" description="Basic and acidic residues" evidence="3">
    <location>
        <begin position="11"/>
        <end position="24"/>
    </location>
</feature>
<evidence type="ECO:0000256" key="2">
    <source>
        <dbReference type="ARBA" id="ARBA00022737"/>
    </source>
</evidence>
<keyword evidence="2" id="KW-0677">Repeat</keyword>
<dbReference type="InterPro" id="IPR015915">
    <property type="entry name" value="Kelch-typ_b-propeller"/>
</dbReference>
<feature type="compositionally biased region" description="Polar residues" evidence="3">
    <location>
        <begin position="221"/>
        <end position="233"/>
    </location>
</feature>
<dbReference type="InterPro" id="IPR006652">
    <property type="entry name" value="Kelch_1"/>
</dbReference>
<dbReference type="PANTHER" id="PTHR45632:SF14">
    <property type="entry name" value="KELCH-LIKE PROTEIN 33"/>
    <property type="match status" value="1"/>
</dbReference>
<evidence type="ECO:0000256" key="3">
    <source>
        <dbReference type="SAM" id="MobiDB-lite"/>
    </source>
</evidence>
<evidence type="ECO:0000313" key="5">
    <source>
        <dbReference type="EMBL" id="PWA19143.1"/>
    </source>
</evidence>
<dbReference type="Gene3D" id="3.30.710.10">
    <property type="entry name" value="Potassium Channel Kv1.1, Chain A"/>
    <property type="match status" value="2"/>
</dbReference>
<dbReference type="Proteomes" id="UP000250572">
    <property type="component" value="Unassembled WGS sequence"/>
</dbReference>
<feature type="compositionally biased region" description="Basic and acidic residues" evidence="3">
    <location>
        <begin position="50"/>
        <end position="86"/>
    </location>
</feature>
<dbReference type="SUPFAM" id="SSF54695">
    <property type="entry name" value="POZ domain"/>
    <property type="match status" value="2"/>
</dbReference>
<dbReference type="Pfam" id="PF07707">
    <property type="entry name" value="BACK"/>
    <property type="match status" value="1"/>
</dbReference>
<comment type="caution">
    <text evidence="5">The sequence shown here is derived from an EMBL/GenBank/DDBJ whole genome shotgun (WGS) entry which is preliminary data.</text>
</comment>
<dbReference type="InterPro" id="IPR000210">
    <property type="entry name" value="BTB/POZ_dom"/>
</dbReference>
<sequence length="1141" mass="128695">MAVANPCLQKESMEWKREVEESRRKQWRGRICHQAMAEVRVEDEVEEEGKDASSFKKVNEEEENREVGEPEKEKEEKSDHSKRREDEEIAEANTKDNTDKRDEMEREVMECEEANEDEEKQVKKVDESQIIEDLREERAKESEEKERMMDGEHGDESEETRHLKPEENDACDLRKPINETQLRHFQQNEENDKQKHVKCEHDGTVLDSAQSVCSEDHQNTEKQNQGELNYSNNKSWRSHRNIYRDRKTLESSNDGNKTLTCSKMTESWKAQEETENDVGNLQEEDANGVVSEGPLDEDENEEESFVKMYYKDDYPTTVFLALKEFRDSFILTDLTLNTEDGRSLCVHSAVLAAVSSLIWIKLNESSLTEGKPAHASSGGRGWSVSLGPEVDCVGLEAVVEFAYTGLISCLNDQNVSQIQVVARAMGSPRVLALCHLYEEKPTLLCKDNKRVKLSAAEQMSINLESIKQLWMDRVGCDVRLEAIGGSVLVHRVILAVSSDYFRGMFTLGMKESLQSCVSLPFLLASDLEVLIGSSYNGALPLNWTGVFEIACLSFQLQYQPALSLCFSFLQQEINAHTCLDVVSFAEAYEMAHLLEAADDFVLRQFQEVACTSKFKDLPAKQLVKYLNSNSLCVSSELVVFNAVLSWIQAKPSRRIRLADELMKTVQFSLMTFKEFKEVQSQNIWCDHILTEVYKNVSEDFCGTRTPQKSQYRIYLPKESLVLIGGDQISEDLCSRSVSRDVWFGNSVRSLTGTNKAIEWRRLGEMPASPRFSHEVAVLNGQLYILGGKKYYGKGDIFNSVYRCDPLQNNWECLCEMQEKRSSFSVVVLDGRLYAVGGYCEPDHMDTVECYYPTTNSWRFACPLDLPLGGHVAKVFKGQIFISGGQNTDQLCVASTFLYHPETGSTFLTSMSKPRAHHSMETLGEHLYVAGGITTNDNMTVIDQLACEMYSPAAISWTAFTSLQVPHVGAGSAVLEGKFYLLGGYSQEDFSDTNMVHRYDNATQKWENMGQMPGPNNEIRACLAHGLPPLEAGVKPMDQSRLAVIVLAVSSQDVELLLQDSRGRTNMGHWQRGKISPRVCHWVIHLTGKLIGVERPQVAQPTGNVKASSQCFHTVLGSVTGHVRQVDASSLRVVQEHGDQAH</sequence>
<feature type="compositionally biased region" description="Acidic residues" evidence="3">
    <location>
        <begin position="110"/>
        <end position="119"/>
    </location>
</feature>
<gene>
    <name evidence="5" type="ORF">CCH79_00019273</name>
</gene>
<dbReference type="Gene3D" id="1.25.40.420">
    <property type="match status" value="1"/>
</dbReference>
<dbReference type="EMBL" id="NHOQ01002174">
    <property type="protein sequence ID" value="PWA19143.1"/>
    <property type="molecule type" value="Genomic_DNA"/>
</dbReference>
<dbReference type="PROSITE" id="PS50097">
    <property type="entry name" value="BTB"/>
    <property type="match status" value="2"/>
</dbReference>
<dbReference type="STRING" id="33528.ENSGAFP00000030413"/>
<name>A0A315V868_GAMAF</name>
<feature type="region of interest" description="Disordered" evidence="3">
    <location>
        <begin position="212"/>
        <end position="233"/>
    </location>
</feature>
<accession>A0A315V868</accession>
<feature type="domain" description="BTB" evidence="4">
    <location>
        <begin position="476"/>
        <end position="543"/>
    </location>
</feature>
<feature type="region of interest" description="Disordered" evidence="3">
    <location>
        <begin position="1"/>
        <end position="174"/>
    </location>
</feature>
<feature type="domain" description="BTB" evidence="4">
    <location>
        <begin position="332"/>
        <end position="411"/>
    </location>
</feature>
<dbReference type="SMART" id="SM00875">
    <property type="entry name" value="BACK"/>
    <property type="match status" value="1"/>
</dbReference>
<keyword evidence="6" id="KW-1185">Reference proteome</keyword>
<dbReference type="Gene3D" id="2.120.10.80">
    <property type="entry name" value="Kelch-type beta propeller"/>
    <property type="match status" value="2"/>
</dbReference>
<proteinExistence type="predicted"/>